<dbReference type="KEGG" id="dog:HP555_03320"/>
<accession>A0A7T5VBQ7</accession>
<evidence type="ECO:0000259" key="1">
    <source>
        <dbReference type="Pfam" id="PF00534"/>
    </source>
</evidence>
<sequence>MQRYTIVHSLCHNQWGGLERRVFNEARWMAARGHRLCIVAPEGSPIFCEAQEEGWDVVAMEFSRASLLPDLFRFRRLLRAMRPDILNTHGNIDTKAGLCAAMGLHIPCIILSRHITAPVPNSFYNRLLYNTLCHKILTTSESARQQIIQTLSISSDKIFAVPSGIIPPATLVSQQTAHLKMTRQLQRPQHTRFIGFVGRVTRDKGVDYIVEAFANIHDRFPHYELVLAGHCDYHNQLTEFIQERSLTGRVHLTGYQEDIWTLYRAFSCTILASVENEGVPQSLIESMYAQCPAVGTNVGGIPEILKDGELGWLVRPRSSADIAAALTNIIEQPAAAMQKVAKASAHVKNHHTIDQMGNRLLHIYKN</sequence>
<keyword evidence="3" id="KW-0808">Transferase</keyword>
<dbReference type="Proteomes" id="UP000596092">
    <property type="component" value="Chromosome"/>
</dbReference>
<reference evidence="3 4" key="1">
    <citation type="submission" date="2020-05" db="EMBL/GenBank/DDBJ databases">
        <title>Complete genome of Desulfobulbus oligotrophicus.</title>
        <authorList>
            <person name="Podar M."/>
        </authorList>
    </citation>
    <scope>NUCLEOTIDE SEQUENCE [LARGE SCALE GENOMIC DNA]</scope>
    <source>
        <strain evidence="3 4">Prop6</strain>
    </source>
</reference>
<keyword evidence="4" id="KW-1185">Reference proteome</keyword>
<name>A0A7T5VBQ7_9BACT</name>
<dbReference type="Pfam" id="PF13439">
    <property type="entry name" value="Glyco_transf_4"/>
    <property type="match status" value="1"/>
</dbReference>
<protein>
    <submittedName>
        <fullName evidence="3">Glycosyltransferase family 4 protein</fullName>
    </submittedName>
</protein>
<evidence type="ECO:0000259" key="2">
    <source>
        <dbReference type="Pfam" id="PF13439"/>
    </source>
</evidence>
<dbReference type="SUPFAM" id="SSF53756">
    <property type="entry name" value="UDP-Glycosyltransferase/glycogen phosphorylase"/>
    <property type="match status" value="1"/>
</dbReference>
<gene>
    <name evidence="3" type="ORF">HP555_03320</name>
</gene>
<dbReference type="Gene3D" id="3.40.50.2000">
    <property type="entry name" value="Glycogen Phosphorylase B"/>
    <property type="match status" value="2"/>
</dbReference>
<feature type="domain" description="Glycosyl transferase family 1" evidence="1">
    <location>
        <begin position="183"/>
        <end position="338"/>
    </location>
</feature>
<feature type="domain" description="Glycosyltransferase subfamily 4-like N-terminal" evidence="2">
    <location>
        <begin position="15"/>
        <end position="165"/>
    </location>
</feature>
<dbReference type="InterPro" id="IPR001296">
    <property type="entry name" value="Glyco_trans_1"/>
</dbReference>
<dbReference type="GO" id="GO:0016757">
    <property type="term" value="F:glycosyltransferase activity"/>
    <property type="evidence" value="ECO:0007669"/>
    <property type="project" value="InterPro"/>
</dbReference>
<dbReference type="AlphaFoldDB" id="A0A7T5VBQ7"/>
<evidence type="ECO:0000313" key="4">
    <source>
        <dbReference type="Proteomes" id="UP000596092"/>
    </source>
</evidence>
<organism evidence="3 4">
    <name type="scientific">Desulfobulbus oligotrophicus</name>
    <dbReference type="NCBI Taxonomy" id="1909699"/>
    <lineage>
        <taxon>Bacteria</taxon>
        <taxon>Pseudomonadati</taxon>
        <taxon>Thermodesulfobacteriota</taxon>
        <taxon>Desulfobulbia</taxon>
        <taxon>Desulfobulbales</taxon>
        <taxon>Desulfobulbaceae</taxon>
        <taxon>Desulfobulbus</taxon>
    </lineage>
</organism>
<evidence type="ECO:0000313" key="3">
    <source>
        <dbReference type="EMBL" id="QQG64963.1"/>
    </source>
</evidence>
<dbReference type="RefSeq" id="WP_199263775.1">
    <property type="nucleotide sequence ID" value="NZ_CP054140.1"/>
</dbReference>
<dbReference type="Pfam" id="PF00534">
    <property type="entry name" value="Glycos_transf_1"/>
    <property type="match status" value="1"/>
</dbReference>
<dbReference type="InterPro" id="IPR028098">
    <property type="entry name" value="Glyco_trans_4-like_N"/>
</dbReference>
<dbReference type="EMBL" id="CP054140">
    <property type="protein sequence ID" value="QQG64963.1"/>
    <property type="molecule type" value="Genomic_DNA"/>
</dbReference>
<dbReference type="PANTHER" id="PTHR12526">
    <property type="entry name" value="GLYCOSYLTRANSFERASE"/>
    <property type="match status" value="1"/>
</dbReference>
<dbReference type="CDD" id="cd03801">
    <property type="entry name" value="GT4_PimA-like"/>
    <property type="match status" value="1"/>
</dbReference>
<proteinExistence type="predicted"/>